<evidence type="ECO:0000313" key="5">
    <source>
        <dbReference type="Proteomes" id="UP000001294"/>
    </source>
</evidence>
<keyword evidence="5" id="KW-1185">Reference proteome</keyword>
<dbReference type="NCBIfam" id="TIGR01068">
    <property type="entry name" value="thioredoxin"/>
    <property type="match status" value="1"/>
</dbReference>
<keyword evidence="2" id="KW-1015">Disulfide bond</keyword>
<dbReference type="HOGENOM" id="CLU_090389_14_5_1"/>
<evidence type="ECO:0000256" key="2">
    <source>
        <dbReference type="ARBA" id="ARBA00023157"/>
    </source>
</evidence>
<dbReference type="OrthoDB" id="10263751at2759"/>
<dbReference type="AlphaFoldDB" id="B6Q5K8"/>
<evidence type="ECO:0000256" key="1">
    <source>
        <dbReference type="ARBA" id="ARBA00008987"/>
    </source>
</evidence>
<dbReference type="VEuPathDB" id="FungiDB:PMAA_032700"/>
<sequence>MSLASFARTARIASSASARRTFTSTSLNRFHSSPVTMGVKQLKNKTEFDAAISGTDKLVVVDAFAEWCGPCKAIAPKVHAWSEEHTDVDFVKFDVDESPDVAQELGIRAMPTFLFFKNGQKITEVVGVNPPALEAAIKNNK</sequence>
<name>B6Q5K8_TALMQ</name>
<dbReference type="Gene3D" id="3.40.30.10">
    <property type="entry name" value="Glutaredoxin"/>
    <property type="match status" value="1"/>
</dbReference>
<dbReference type="PhylomeDB" id="B6Q5K8"/>
<dbReference type="SUPFAM" id="SSF52833">
    <property type="entry name" value="Thioredoxin-like"/>
    <property type="match status" value="1"/>
</dbReference>
<dbReference type="InterPro" id="IPR013766">
    <property type="entry name" value="Thioredoxin_domain"/>
</dbReference>
<proteinExistence type="inferred from homology"/>
<protein>
    <submittedName>
        <fullName evidence="4">Thioredoxin TrxA</fullName>
    </submittedName>
</protein>
<dbReference type="CDD" id="cd02947">
    <property type="entry name" value="TRX_family"/>
    <property type="match status" value="1"/>
</dbReference>
<dbReference type="FunFam" id="3.40.30.10:FF:000245">
    <property type="entry name" value="Thioredoxin"/>
    <property type="match status" value="1"/>
</dbReference>
<dbReference type="InterPro" id="IPR036249">
    <property type="entry name" value="Thioredoxin-like_sf"/>
</dbReference>
<evidence type="ECO:0000313" key="4">
    <source>
        <dbReference type="EMBL" id="EEA28461.1"/>
    </source>
</evidence>
<dbReference type="PRINTS" id="PR00421">
    <property type="entry name" value="THIOREDOXIN"/>
</dbReference>
<feature type="domain" description="Thioredoxin" evidence="3">
    <location>
        <begin position="7"/>
        <end position="141"/>
    </location>
</feature>
<gene>
    <name evidence="4" type="ORF">PMAA_032700</name>
</gene>
<dbReference type="InterPro" id="IPR005746">
    <property type="entry name" value="Thioredoxin"/>
</dbReference>
<dbReference type="STRING" id="441960.B6Q5K8"/>
<evidence type="ECO:0000259" key="3">
    <source>
        <dbReference type="PROSITE" id="PS51352"/>
    </source>
</evidence>
<dbReference type="PANTHER" id="PTHR46115">
    <property type="entry name" value="THIOREDOXIN-LIKE PROTEIN 1"/>
    <property type="match status" value="1"/>
</dbReference>
<dbReference type="Proteomes" id="UP000001294">
    <property type="component" value="Unassembled WGS sequence"/>
</dbReference>
<accession>B6Q5K8</accession>
<comment type="similarity">
    <text evidence="1">Belongs to the thioredoxin family.</text>
</comment>
<dbReference type="EMBL" id="DS995899">
    <property type="protein sequence ID" value="EEA28461.1"/>
    <property type="molecule type" value="Genomic_DNA"/>
</dbReference>
<organism evidence="4 5">
    <name type="scientific">Talaromyces marneffei (strain ATCC 18224 / CBS 334.59 / QM 7333)</name>
    <name type="common">Penicillium marneffei</name>
    <dbReference type="NCBI Taxonomy" id="441960"/>
    <lineage>
        <taxon>Eukaryota</taxon>
        <taxon>Fungi</taxon>
        <taxon>Dikarya</taxon>
        <taxon>Ascomycota</taxon>
        <taxon>Pezizomycotina</taxon>
        <taxon>Eurotiomycetes</taxon>
        <taxon>Eurotiomycetidae</taxon>
        <taxon>Eurotiales</taxon>
        <taxon>Trichocomaceae</taxon>
        <taxon>Talaromyces</taxon>
        <taxon>Talaromyces sect. Talaromyces</taxon>
    </lineage>
</organism>
<dbReference type="Pfam" id="PF00085">
    <property type="entry name" value="Thioredoxin"/>
    <property type="match status" value="1"/>
</dbReference>
<dbReference type="GO" id="GO:0015035">
    <property type="term" value="F:protein-disulfide reductase activity"/>
    <property type="evidence" value="ECO:0007669"/>
    <property type="project" value="InterPro"/>
</dbReference>
<dbReference type="PROSITE" id="PS51352">
    <property type="entry name" value="THIOREDOXIN_2"/>
    <property type="match status" value="1"/>
</dbReference>
<reference evidence="5" key="1">
    <citation type="journal article" date="2015" name="Genome Announc.">
        <title>Genome sequence of the AIDS-associated pathogen Penicillium marneffei (ATCC18224) and its near taxonomic relative Talaromyces stipitatus (ATCC10500).</title>
        <authorList>
            <person name="Nierman W.C."/>
            <person name="Fedorova-Abrams N.D."/>
            <person name="Andrianopoulos A."/>
        </authorList>
    </citation>
    <scope>NUCLEOTIDE SEQUENCE [LARGE SCALE GENOMIC DNA]</scope>
    <source>
        <strain evidence="5">ATCC 18224 / CBS 334.59 / QM 7333</strain>
    </source>
</reference>